<dbReference type="Proteomes" id="UP001056336">
    <property type="component" value="Chromosome"/>
</dbReference>
<evidence type="ECO:0000313" key="1">
    <source>
        <dbReference type="EMBL" id="UQX87087.1"/>
    </source>
</evidence>
<protein>
    <submittedName>
        <fullName evidence="1">Uncharacterized protein</fullName>
    </submittedName>
</protein>
<dbReference type="EMBL" id="CP097332">
    <property type="protein sequence ID" value="UQX87087.1"/>
    <property type="molecule type" value="Genomic_DNA"/>
</dbReference>
<sequence>MRITPTRQHNAVSEGMAPGLLMCDRSELPFDKVLADLSFKGAWGNWPYRGRFSQVNTDLRNGSDGVWVMTHADQQKKVWNLYWDSTGAAINIFARPQWADQEIDPDAIADSIDGDVPAAGWLALAEDFLARFDR</sequence>
<keyword evidence="2" id="KW-1185">Reference proteome</keyword>
<evidence type="ECO:0000313" key="2">
    <source>
        <dbReference type="Proteomes" id="UP001056336"/>
    </source>
</evidence>
<reference evidence="1" key="1">
    <citation type="journal article" date="2018" name="Int. J. Syst. Evol. Microbiol.">
        <title>Jatrophihabitans telluris sp. nov., isolated from sediment soil of lava forest wetlands and the emended description of the genus Jatrophihabitans.</title>
        <authorList>
            <person name="Lee K.C."/>
            <person name="Suh M.K."/>
            <person name="Eom M.K."/>
            <person name="Kim K.K."/>
            <person name="Kim J.S."/>
            <person name="Kim D.S."/>
            <person name="Ko S.H."/>
            <person name="Shin Y.K."/>
            <person name="Lee J.S."/>
        </authorList>
    </citation>
    <scope>NUCLEOTIDE SEQUENCE</scope>
    <source>
        <strain evidence="1">N237</strain>
    </source>
</reference>
<gene>
    <name evidence="1" type="ORF">M6D93_12320</name>
</gene>
<name>A0ABY4QVG2_9ACTN</name>
<proteinExistence type="predicted"/>
<reference evidence="1" key="2">
    <citation type="submission" date="2022-05" db="EMBL/GenBank/DDBJ databases">
        <authorList>
            <person name="Kim J.-S."/>
            <person name="Lee K."/>
            <person name="Suh M."/>
            <person name="Eom M."/>
            <person name="Kim J.-S."/>
            <person name="Kim D.-S."/>
            <person name="Ko S.-H."/>
            <person name="Shin Y."/>
            <person name="Lee J.-S."/>
        </authorList>
    </citation>
    <scope>NUCLEOTIDE SEQUENCE</scope>
    <source>
        <strain evidence="1">N237</strain>
    </source>
</reference>
<dbReference type="RefSeq" id="WP_249769532.1">
    <property type="nucleotide sequence ID" value="NZ_CP097332.1"/>
</dbReference>
<accession>A0ABY4QVG2</accession>
<organism evidence="1 2">
    <name type="scientific">Jatrophihabitans telluris</name>
    <dbReference type="NCBI Taxonomy" id="2038343"/>
    <lineage>
        <taxon>Bacteria</taxon>
        <taxon>Bacillati</taxon>
        <taxon>Actinomycetota</taxon>
        <taxon>Actinomycetes</taxon>
        <taxon>Jatrophihabitantales</taxon>
        <taxon>Jatrophihabitantaceae</taxon>
        <taxon>Jatrophihabitans</taxon>
    </lineage>
</organism>